<keyword evidence="2" id="KW-1185">Reference proteome</keyword>
<comment type="caution">
    <text evidence="1">The sequence shown here is derived from an EMBL/GenBank/DDBJ whole genome shotgun (WGS) entry which is preliminary data.</text>
</comment>
<sequence length="267" mass="30562">MVSYRLQMIIAGIRGLEFQEASELEVLLQRKYAGGELVNKELVEGLKLKFNGYVNWREIDACQIGALCSPFIFFFSIFKVPGGIFKQLEATPRRFFWDFKEGEKKLWWVRSRDKILAGKEQGGLRIINLGLMNIALNSKRTLIIFGKMSFQNFTALPGDLTVSKEKDEIPLVYDDLHVWRKQRKEIEVGAWAELIYAIRRHVSSFGYLFQMVSPFINNFGSILGLEEDETWSYKWRDVVTLVVQKEGLIGVEEAMVGALAVTMVACG</sequence>
<gene>
    <name evidence="1" type="ORF">OSB04_017660</name>
</gene>
<dbReference type="Proteomes" id="UP001172457">
    <property type="component" value="Chromosome 4"/>
</dbReference>
<evidence type="ECO:0000313" key="1">
    <source>
        <dbReference type="EMBL" id="KAJ9553615.1"/>
    </source>
</evidence>
<protein>
    <submittedName>
        <fullName evidence="1">Uncharacterized protein</fullName>
    </submittedName>
</protein>
<dbReference type="AlphaFoldDB" id="A0AA38TF64"/>
<evidence type="ECO:0000313" key="2">
    <source>
        <dbReference type="Proteomes" id="UP001172457"/>
    </source>
</evidence>
<reference evidence="1" key="1">
    <citation type="submission" date="2023-03" db="EMBL/GenBank/DDBJ databases">
        <title>Chromosome-scale reference genome and RAD-based genetic map of yellow starthistle (Centaurea solstitialis) reveal putative structural variation and QTLs associated with invader traits.</title>
        <authorList>
            <person name="Reatini B."/>
            <person name="Cang F.A."/>
            <person name="Jiang Q."/>
            <person name="Mckibben M.T.W."/>
            <person name="Barker M.S."/>
            <person name="Rieseberg L.H."/>
            <person name="Dlugosch K.M."/>
        </authorList>
    </citation>
    <scope>NUCLEOTIDE SEQUENCE</scope>
    <source>
        <strain evidence="1">CAN-66</strain>
        <tissue evidence="1">Leaf</tissue>
    </source>
</reference>
<proteinExistence type="predicted"/>
<dbReference type="EMBL" id="JARYMX010000004">
    <property type="protein sequence ID" value="KAJ9553615.1"/>
    <property type="molecule type" value="Genomic_DNA"/>
</dbReference>
<name>A0AA38TF64_9ASTR</name>
<organism evidence="1 2">
    <name type="scientific">Centaurea solstitialis</name>
    <name type="common">yellow star-thistle</name>
    <dbReference type="NCBI Taxonomy" id="347529"/>
    <lineage>
        <taxon>Eukaryota</taxon>
        <taxon>Viridiplantae</taxon>
        <taxon>Streptophyta</taxon>
        <taxon>Embryophyta</taxon>
        <taxon>Tracheophyta</taxon>
        <taxon>Spermatophyta</taxon>
        <taxon>Magnoliopsida</taxon>
        <taxon>eudicotyledons</taxon>
        <taxon>Gunneridae</taxon>
        <taxon>Pentapetalae</taxon>
        <taxon>asterids</taxon>
        <taxon>campanulids</taxon>
        <taxon>Asterales</taxon>
        <taxon>Asteraceae</taxon>
        <taxon>Carduoideae</taxon>
        <taxon>Cardueae</taxon>
        <taxon>Centaureinae</taxon>
        <taxon>Centaurea</taxon>
    </lineage>
</organism>
<accession>A0AA38TF64</accession>